<dbReference type="InterPro" id="IPR013936">
    <property type="entry name" value="CRT-like"/>
</dbReference>
<protein>
    <recommendedName>
        <fullName evidence="10">Crt-like 1</fullName>
    </recommendedName>
</protein>
<dbReference type="PANTHER" id="PTHR31326">
    <property type="entry name" value="PROTEIN CLT2, CHLOROPLASTIC"/>
    <property type="match status" value="1"/>
</dbReference>
<gene>
    <name evidence="8" type="ORF">SNE40_014771</name>
</gene>
<evidence type="ECO:0000256" key="4">
    <source>
        <dbReference type="ARBA" id="ARBA00022692"/>
    </source>
</evidence>
<evidence type="ECO:0000256" key="7">
    <source>
        <dbReference type="SAM" id="Phobius"/>
    </source>
</evidence>
<evidence type="ECO:0000256" key="5">
    <source>
        <dbReference type="ARBA" id="ARBA00022989"/>
    </source>
</evidence>
<evidence type="ECO:0008006" key="10">
    <source>
        <dbReference type="Google" id="ProtNLM"/>
    </source>
</evidence>
<feature type="transmembrane region" description="Helical" evidence="7">
    <location>
        <begin position="49"/>
        <end position="71"/>
    </location>
</feature>
<keyword evidence="6 7" id="KW-0472">Membrane</keyword>
<keyword evidence="9" id="KW-1185">Reference proteome</keyword>
<dbReference type="EMBL" id="JAZGQO010000010">
    <property type="protein sequence ID" value="KAK6176499.1"/>
    <property type="molecule type" value="Genomic_DNA"/>
</dbReference>
<dbReference type="AlphaFoldDB" id="A0AAN8JHL6"/>
<feature type="transmembrane region" description="Helical" evidence="7">
    <location>
        <begin position="148"/>
        <end position="167"/>
    </location>
</feature>
<evidence type="ECO:0000256" key="1">
    <source>
        <dbReference type="ARBA" id="ARBA00004141"/>
    </source>
</evidence>
<comment type="similarity">
    <text evidence="2">Belongs to the CRT-like transporter family.</text>
</comment>
<comment type="caution">
    <text evidence="8">The sequence shown here is derived from an EMBL/GenBank/DDBJ whole genome shotgun (WGS) entry which is preliminary data.</text>
</comment>
<comment type="subcellular location">
    <subcellularLocation>
        <location evidence="1">Membrane</location>
        <topology evidence="1">Multi-pass membrane protein</topology>
    </subcellularLocation>
</comment>
<evidence type="ECO:0000256" key="3">
    <source>
        <dbReference type="ARBA" id="ARBA00022448"/>
    </source>
</evidence>
<organism evidence="8 9">
    <name type="scientific">Patella caerulea</name>
    <name type="common">Rayed Mediterranean limpet</name>
    <dbReference type="NCBI Taxonomy" id="87958"/>
    <lineage>
        <taxon>Eukaryota</taxon>
        <taxon>Metazoa</taxon>
        <taxon>Spiralia</taxon>
        <taxon>Lophotrochozoa</taxon>
        <taxon>Mollusca</taxon>
        <taxon>Gastropoda</taxon>
        <taxon>Patellogastropoda</taxon>
        <taxon>Patelloidea</taxon>
        <taxon>Patellidae</taxon>
        <taxon>Patella</taxon>
    </lineage>
</organism>
<proteinExistence type="inferred from homology"/>
<feature type="transmembrane region" description="Helical" evidence="7">
    <location>
        <begin position="83"/>
        <end position="108"/>
    </location>
</feature>
<feature type="transmembrane region" description="Helical" evidence="7">
    <location>
        <begin position="250"/>
        <end position="269"/>
    </location>
</feature>
<dbReference type="Pfam" id="PF08627">
    <property type="entry name" value="CRT-like"/>
    <property type="match status" value="1"/>
</dbReference>
<name>A0AAN8JHL6_PATCE</name>
<evidence type="ECO:0000256" key="2">
    <source>
        <dbReference type="ARBA" id="ARBA00006690"/>
    </source>
</evidence>
<feature type="transmembrane region" description="Helical" evidence="7">
    <location>
        <begin position="377"/>
        <end position="396"/>
    </location>
</feature>
<dbReference type="GO" id="GO:0016020">
    <property type="term" value="C:membrane"/>
    <property type="evidence" value="ECO:0007669"/>
    <property type="project" value="UniProtKB-SubCell"/>
</dbReference>
<evidence type="ECO:0000313" key="8">
    <source>
        <dbReference type="EMBL" id="KAK6176499.1"/>
    </source>
</evidence>
<feature type="transmembrane region" description="Helical" evidence="7">
    <location>
        <begin position="120"/>
        <end position="142"/>
    </location>
</feature>
<feature type="transmembrane region" description="Helical" evidence="7">
    <location>
        <begin position="179"/>
        <end position="198"/>
    </location>
</feature>
<sequence length="418" mass="47038">MSLLKVDDESEPLLAGRSSNIQKKDNALTNIVDGEFVATKRRFVSRGTLNVFIAIMNIIMNVLMNVSLPVFAGTMNEVNSDTYALLMIANVWFMLVFVVIMLAMKFFVNRSLSFKPCTQWKWLFVMGLTTTLNGIFVVFASPPNRTPPYLQGILATTNIPFTVLSRFVLLRKGISLRRFVCVIVVLVALFITVEPQIWNLNGSGGGSGDSSESSSARILWPMLFVIGFIPIGFQNAVCEKVLKGDEAHSFNFLMWTQVFQILTIFPMFWVDFIPGFGEAASISDFGTKLSRGIHCTFMSPWDSTCNGLVGKMWIFITGYCFANLFQFLLIEYAEGAVYAVVVQSLVTPTATLFWSFFKFQTKQDHFFWSPTFNTTTGFTLAGLGILAPTVVVYNYFSRKDAEERLTMEFTVEEPRDKD</sequence>
<dbReference type="PANTHER" id="PTHR31326:SF1">
    <property type="entry name" value="PROTEIN CLT2, CHLOROPLASTIC"/>
    <property type="match status" value="1"/>
</dbReference>
<dbReference type="Proteomes" id="UP001347796">
    <property type="component" value="Unassembled WGS sequence"/>
</dbReference>
<reference evidence="8 9" key="1">
    <citation type="submission" date="2024-01" db="EMBL/GenBank/DDBJ databases">
        <title>The genome of the rayed Mediterranean limpet Patella caerulea (Linnaeus, 1758).</title>
        <authorList>
            <person name="Anh-Thu Weber A."/>
            <person name="Halstead-Nussloch G."/>
        </authorList>
    </citation>
    <scope>NUCLEOTIDE SEQUENCE [LARGE SCALE GENOMIC DNA]</scope>
    <source>
        <strain evidence="8">AATW-2023a</strain>
        <tissue evidence="8">Whole specimen</tissue>
    </source>
</reference>
<feature type="transmembrane region" description="Helical" evidence="7">
    <location>
        <begin position="312"/>
        <end position="330"/>
    </location>
</feature>
<feature type="transmembrane region" description="Helical" evidence="7">
    <location>
        <begin position="337"/>
        <end position="357"/>
    </location>
</feature>
<evidence type="ECO:0000313" key="9">
    <source>
        <dbReference type="Proteomes" id="UP001347796"/>
    </source>
</evidence>
<keyword evidence="3" id="KW-0813">Transport</keyword>
<evidence type="ECO:0000256" key="6">
    <source>
        <dbReference type="ARBA" id="ARBA00023136"/>
    </source>
</evidence>
<feature type="transmembrane region" description="Helical" evidence="7">
    <location>
        <begin position="218"/>
        <end position="238"/>
    </location>
</feature>
<keyword evidence="4 7" id="KW-0812">Transmembrane</keyword>
<accession>A0AAN8JHL6</accession>
<keyword evidence="5 7" id="KW-1133">Transmembrane helix</keyword>